<comment type="caution">
    <text evidence="3">The sequence shown here is derived from an EMBL/GenBank/DDBJ whole genome shotgun (WGS) entry which is preliminary data.</text>
</comment>
<keyword evidence="1" id="KW-0238">DNA-binding</keyword>
<reference evidence="3 4" key="1">
    <citation type="submission" date="2023-07" db="EMBL/GenBank/DDBJ databases">
        <title>Bacillus lucianemedeirus sp. nov, a new species isolated from an immunobiological production facility.</title>
        <authorList>
            <person name="Costa L.V."/>
            <person name="Miranda R.V.S.L."/>
            <person name="Brandao M.L.L."/>
            <person name="Reis C.M.F."/>
            <person name="Frazao A.M."/>
            <person name="Cruz F.V."/>
            <person name="Baio P.V.P."/>
            <person name="Veras J.F.C."/>
            <person name="Ramos J.N."/>
            <person name="Vieira V."/>
        </authorList>
    </citation>
    <scope>NUCLEOTIDE SEQUENCE [LARGE SCALE GENOMIC DNA]</scope>
    <source>
        <strain evidence="3 4">B190/17</strain>
    </source>
</reference>
<evidence type="ECO:0000313" key="3">
    <source>
        <dbReference type="EMBL" id="MFK2826440.1"/>
    </source>
</evidence>
<keyword evidence="4" id="KW-1185">Reference proteome</keyword>
<dbReference type="CDD" id="cd00093">
    <property type="entry name" value="HTH_XRE"/>
    <property type="match status" value="1"/>
</dbReference>
<dbReference type="PANTHER" id="PTHR46797:SF1">
    <property type="entry name" value="METHYLPHOSPHONATE SYNTHASE"/>
    <property type="match status" value="1"/>
</dbReference>
<dbReference type="EMBL" id="JAUIYO010000010">
    <property type="protein sequence ID" value="MFK2826440.1"/>
    <property type="molecule type" value="Genomic_DNA"/>
</dbReference>
<dbReference type="Proteomes" id="UP001619911">
    <property type="component" value="Unassembled WGS sequence"/>
</dbReference>
<name>A0ABW8IAB5_9BACI</name>
<dbReference type="RefSeq" id="WP_404317769.1">
    <property type="nucleotide sequence ID" value="NZ_JAUIYO010000010.1"/>
</dbReference>
<dbReference type="PROSITE" id="PS50943">
    <property type="entry name" value="HTH_CROC1"/>
    <property type="match status" value="1"/>
</dbReference>
<accession>A0ABW8IAB5</accession>
<dbReference type="PANTHER" id="PTHR46797">
    <property type="entry name" value="HTH-TYPE TRANSCRIPTIONAL REGULATOR"/>
    <property type="match status" value="1"/>
</dbReference>
<dbReference type="SUPFAM" id="SSF47406">
    <property type="entry name" value="SinR repressor dimerisation domain-like"/>
    <property type="match status" value="1"/>
</dbReference>
<dbReference type="InterPro" id="IPR036281">
    <property type="entry name" value="SinR/SinI_dimer_dom_sf"/>
</dbReference>
<dbReference type="SUPFAM" id="SSF47413">
    <property type="entry name" value="lambda repressor-like DNA-binding domains"/>
    <property type="match status" value="1"/>
</dbReference>
<feature type="domain" description="HTH cro/C1-type" evidence="2">
    <location>
        <begin position="6"/>
        <end position="61"/>
    </location>
</feature>
<evidence type="ECO:0000256" key="1">
    <source>
        <dbReference type="ARBA" id="ARBA00023125"/>
    </source>
</evidence>
<evidence type="ECO:0000259" key="2">
    <source>
        <dbReference type="PROSITE" id="PS50943"/>
    </source>
</evidence>
<dbReference type="Gene3D" id="1.10.260.40">
    <property type="entry name" value="lambda repressor-like DNA-binding domains"/>
    <property type="match status" value="1"/>
</dbReference>
<organism evidence="3 4">
    <name type="scientific">Bacillus lumedeiriae</name>
    <dbReference type="NCBI Taxonomy" id="3058829"/>
    <lineage>
        <taxon>Bacteria</taxon>
        <taxon>Bacillati</taxon>
        <taxon>Bacillota</taxon>
        <taxon>Bacilli</taxon>
        <taxon>Bacillales</taxon>
        <taxon>Bacillaceae</taxon>
        <taxon>Bacillus</taxon>
    </lineage>
</organism>
<evidence type="ECO:0000313" key="4">
    <source>
        <dbReference type="Proteomes" id="UP001619911"/>
    </source>
</evidence>
<sequence>MIGAKIKALRMQKGYSITKLANKAQISKSYLSYLEKQSKIKPSLHIISKIASSLDTTTDYFLEESKTASDVGVNEEWIRLLKTGLDEGMTKEEFLEFQSYLKYRRSL</sequence>
<dbReference type="Pfam" id="PF01381">
    <property type="entry name" value="HTH_3"/>
    <property type="match status" value="1"/>
</dbReference>
<protein>
    <submittedName>
        <fullName evidence="3">Helix-turn-helix transcriptional regulator</fullName>
    </submittedName>
</protein>
<dbReference type="InterPro" id="IPR001387">
    <property type="entry name" value="Cro/C1-type_HTH"/>
</dbReference>
<gene>
    <name evidence="3" type="ORF">QYG89_12325</name>
</gene>
<dbReference type="SMART" id="SM00530">
    <property type="entry name" value="HTH_XRE"/>
    <property type="match status" value="1"/>
</dbReference>
<dbReference type="InterPro" id="IPR010982">
    <property type="entry name" value="Lambda_DNA-bd_dom_sf"/>
</dbReference>
<dbReference type="InterPro" id="IPR050807">
    <property type="entry name" value="TransReg_Diox_bact_type"/>
</dbReference>
<proteinExistence type="predicted"/>